<feature type="domain" description="4Fe-4S ferredoxin-type" evidence="16">
    <location>
        <begin position="208"/>
        <end position="237"/>
    </location>
</feature>
<keyword evidence="4" id="KW-0285">Flavoprotein</keyword>
<evidence type="ECO:0000256" key="14">
    <source>
        <dbReference type="ARBA" id="ARBA00049744"/>
    </source>
</evidence>
<dbReference type="InterPro" id="IPR017896">
    <property type="entry name" value="4Fe4S_Fe-S-bd"/>
</dbReference>
<dbReference type="SUPFAM" id="SSF56300">
    <property type="entry name" value="Metallo-dependent phosphatases"/>
    <property type="match status" value="1"/>
</dbReference>
<dbReference type="Pfam" id="PF05199">
    <property type="entry name" value="GMC_oxred_C"/>
    <property type="match status" value="1"/>
</dbReference>
<evidence type="ECO:0000259" key="16">
    <source>
        <dbReference type="PROSITE" id="PS51379"/>
    </source>
</evidence>
<evidence type="ECO:0000256" key="3">
    <source>
        <dbReference type="ARBA" id="ARBA00022548"/>
    </source>
</evidence>
<evidence type="ECO:0000256" key="7">
    <source>
        <dbReference type="ARBA" id="ARBA00023098"/>
    </source>
</evidence>
<evidence type="ECO:0000256" key="11">
    <source>
        <dbReference type="ARBA" id="ARBA00038856"/>
    </source>
</evidence>
<dbReference type="Pfam" id="PF00732">
    <property type="entry name" value="GMC_oxred_N"/>
    <property type="match status" value="1"/>
</dbReference>
<dbReference type="Gene3D" id="3.60.21.70">
    <property type="entry name" value="PhoD-like phosphatase"/>
    <property type="match status" value="1"/>
</dbReference>
<comment type="cofactor">
    <cofactor evidence="1">
        <name>FAD</name>
        <dbReference type="ChEBI" id="CHEBI:57692"/>
    </cofactor>
</comment>
<keyword evidence="8" id="KW-1207">Sterol metabolism</keyword>
<dbReference type="GO" id="GO:0016995">
    <property type="term" value="F:cholesterol oxidase activity"/>
    <property type="evidence" value="ECO:0007669"/>
    <property type="project" value="UniProtKB-EC"/>
</dbReference>
<dbReference type="EMBL" id="LNTU01000038">
    <property type="protein sequence ID" value="KXF75468.1"/>
    <property type="molecule type" value="Genomic_DNA"/>
</dbReference>
<evidence type="ECO:0000256" key="9">
    <source>
        <dbReference type="ARBA" id="ARBA00023221"/>
    </source>
</evidence>
<dbReference type="InterPro" id="IPR018946">
    <property type="entry name" value="PhoD-like_MPP"/>
</dbReference>
<dbReference type="GO" id="GO:0050660">
    <property type="term" value="F:flavin adenine dinucleotide binding"/>
    <property type="evidence" value="ECO:0007669"/>
    <property type="project" value="InterPro"/>
</dbReference>
<protein>
    <recommendedName>
        <fullName evidence="14">Cholesterol oxidase</fullName>
        <ecNumber evidence="13">1.1.3.6</ecNumber>
        <ecNumber evidence="11">5.3.3.1</ecNumber>
    </recommendedName>
    <alternativeName>
        <fullName evidence="15">Cholesterol isomerase</fullName>
    </alternativeName>
</protein>
<evidence type="ECO:0000256" key="1">
    <source>
        <dbReference type="ARBA" id="ARBA00001974"/>
    </source>
</evidence>
<dbReference type="PANTHER" id="PTHR47470">
    <property type="entry name" value="CHOLESTEROL OXIDASE"/>
    <property type="match status" value="1"/>
</dbReference>
<dbReference type="InterPro" id="IPR000172">
    <property type="entry name" value="GMC_OxRdtase_N"/>
</dbReference>
<comment type="pathway">
    <text evidence="12">Steroid metabolism; cholesterol degradation.</text>
</comment>
<keyword evidence="5" id="KW-0274">FAD</keyword>
<evidence type="ECO:0000256" key="2">
    <source>
        <dbReference type="ARBA" id="ARBA00010790"/>
    </source>
</evidence>
<comment type="similarity">
    <text evidence="2">Belongs to the GMC oxidoreductase family.</text>
</comment>
<dbReference type="InterPro" id="IPR052542">
    <property type="entry name" value="Cholesterol_Oxidase"/>
</dbReference>
<dbReference type="PANTHER" id="PTHR47470:SF1">
    <property type="entry name" value="FAD-DEPENDENT OXIDOREDUCTASE 2 FAD BINDING DOMAIN-CONTAINING PROTEIN"/>
    <property type="match status" value="1"/>
</dbReference>
<reference evidence="17 18" key="1">
    <citation type="submission" date="2015-11" db="EMBL/GenBank/DDBJ databases">
        <title>Draft genome sequence of Paramesorhizobium deserti A-3-E, a strain highly resistant to diverse beta-lactam antibiotics.</title>
        <authorList>
            <person name="Lv R."/>
            <person name="Yang X."/>
            <person name="Fang N."/>
            <person name="Guo J."/>
            <person name="Luo X."/>
            <person name="Peng F."/>
            <person name="Yang R."/>
            <person name="Cui Y."/>
            <person name="Fang C."/>
            <person name="Song Y."/>
        </authorList>
    </citation>
    <scope>NUCLEOTIDE SEQUENCE [LARGE SCALE GENOMIC DNA]</scope>
    <source>
        <strain evidence="17 18">A-3-E</strain>
    </source>
</reference>
<accession>A0A135HQI7</accession>
<keyword evidence="9" id="KW-0753">Steroid metabolism</keyword>
<keyword evidence="6" id="KW-0560">Oxidoreductase</keyword>
<evidence type="ECO:0000313" key="18">
    <source>
        <dbReference type="Proteomes" id="UP000070107"/>
    </source>
</evidence>
<organism evidence="17 18">
    <name type="scientific">Paramesorhizobium deserti</name>
    <dbReference type="NCBI Taxonomy" id="1494590"/>
    <lineage>
        <taxon>Bacteria</taxon>
        <taxon>Pseudomonadati</taxon>
        <taxon>Pseudomonadota</taxon>
        <taxon>Alphaproteobacteria</taxon>
        <taxon>Hyphomicrobiales</taxon>
        <taxon>Phyllobacteriaceae</taxon>
        <taxon>Paramesorhizobium</taxon>
    </lineage>
</organism>
<evidence type="ECO:0000256" key="6">
    <source>
        <dbReference type="ARBA" id="ARBA00023002"/>
    </source>
</evidence>
<keyword evidence="7" id="KW-0443">Lipid metabolism</keyword>
<evidence type="ECO:0000256" key="4">
    <source>
        <dbReference type="ARBA" id="ARBA00022630"/>
    </source>
</evidence>
<dbReference type="Gene3D" id="3.50.50.60">
    <property type="entry name" value="FAD/NAD(P)-binding domain"/>
    <property type="match status" value="3"/>
</dbReference>
<proteinExistence type="inferred from homology"/>
<dbReference type="OrthoDB" id="9798604at2"/>
<comment type="caution">
    <text evidence="17">The sequence shown here is derived from an EMBL/GenBank/DDBJ whole genome shotgun (WGS) entry which is preliminary data.</text>
</comment>
<dbReference type="CDD" id="cd07389">
    <property type="entry name" value="MPP_PhoD"/>
    <property type="match status" value="1"/>
</dbReference>
<dbReference type="GO" id="GO:0004769">
    <property type="term" value="F:steroid Delta-isomerase activity"/>
    <property type="evidence" value="ECO:0007669"/>
    <property type="project" value="UniProtKB-EC"/>
</dbReference>
<keyword evidence="18" id="KW-1185">Reference proteome</keyword>
<keyword evidence="10" id="KW-0413">Isomerase</keyword>
<dbReference type="SUPFAM" id="SSF51905">
    <property type="entry name" value="FAD/NAD(P)-binding domain"/>
    <property type="match status" value="1"/>
</dbReference>
<dbReference type="EC" id="5.3.3.1" evidence="11"/>
<name>A0A135HQI7_9HYPH</name>
<dbReference type="Gene3D" id="3.40.50.1820">
    <property type="entry name" value="alpha/beta hydrolase"/>
    <property type="match status" value="1"/>
</dbReference>
<gene>
    <name evidence="17" type="ORF">ATN84_19615</name>
</gene>
<dbReference type="EC" id="1.1.3.6" evidence="13"/>
<evidence type="ECO:0000256" key="12">
    <source>
        <dbReference type="ARBA" id="ARBA00049645"/>
    </source>
</evidence>
<dbReference type="Proteomes" id="UP000070107">
    <property type="component" value="Unassembled WGS sequence"/>
</dbReference>
<evidence type="ECO:0000256" key="13">
    <source>
        <dbReference type="ARBA" id="ARBA00049723"/>
    </source>
</evidence>
<evidence type="ECO:0000256" key="8">
    <source>
        <dbReference type="ARBA" id="ARBA00023166"/>
    </source>
</evidence>
<evidence type="ECO:0000256" key="10">
    <source>
        <dbReference type="ARBA" id="ARBA00023235"/>
    </source>
</evidence>
<evidence type="ECO:0000313" key="17">
    <source>
        <dbReference type="EMBL" id="KXF75468.1"/>
    </source>
</evidence>
<dbReference type="PROSITE" id="PS51379">
    <property type="entry name" value="4FE4S_FER_2"/>
    <property type="match status" value="1"/>
</dbReference>
<dbReference type="GO" id="GO:0008203">
    <property type="term" value="P:cholesterol metabolic process"/>
    <property type="evidence" value="ECO:0007669"/>
    <property type="project" value="UniProtKB-KW"/>
</dbReference>
<dbReference type="InterPro" id="IPR038607">
    <property type="entry name" value="PhoD-like_sf"/>
</dbReference>
<dbReference type="InterPro" id="IPR029052">
    <property type="entry name" value="Metallo-depent_PP-like"/>
</dbReference>
<evidence type="ECO:0000256" key="15">
    <source>
        <dbReference type="ARBA" id="ARBA00049778"/>
    </source>
</evidence>
<dbReference type="InterPro" id="IPR036188">
    <property type="entry name" value="FAD/NAD-bd_sf"/>
</dbReference>
<dbReference type="STRING" id="1494590.ATN84_19615"/>
<dbReference type="InterPro" id="IPR029058">
    <property type="entry name" value="AB_hydrolase_fold"/>
</dbReference>
<dbReference type="Pfam" id="PF09423">
    <property type="entry name" value="PhoD"/>
    <property type="match status" value="1"/>
</dbReference>
<evidence type="ECO:0000256" key="5">
    <source>
        <dbReference type="ARBA" id="ARBA00022827"/>
    </source>
</evidence>
<sequence>MMGSGLDTDSRTAWISQGFERLIHRVRGAPAAVHFDVLIIGSGYGGAVTAATFAGRRQGNVPVRVGMLERGKEYLPGSFPTGLGELPRHIRRERNNEGLFDIRPGPEVTTIVANGVGGGSLINAGVMEIPSPSVFQKGWPNQLANLAGWHSFFDRASDLLGARVDGVPNTITAHADGLPQKFSAFKSMAPSNRFRPAAVTIAMAGSTSTGNVSLNKCTRCGDCATGCNFGAKNSLDVNLLVRAQQNGAEIFSGATVLNIEKDGAVGWIVNAVHTNATLRARDGEVLRIRARKVVLAAGTLGSNEILRRSHMMGLSIANEQLGERCSTNGDMLVVDYGTRAAVNSVADAAVQPSKRAVGPTITGVIDLRDTAGVLIEEMAVPASLRLAFTEIFATTNTLHGLDKIDWSTHRQGFPNDDAYAVPRKCIEHSALYAVMADDGAAGSMELDGAVSDDRDGIARIRWEKLPDLPIFDTQVDILTGLAKNSGGRIMANPLWKLLPSELTWLLREKRGPLTTVHPLGGCTMAETGSEGVVNHLGQVFSTGTSSAVHDGLVVLDGSIIPTALGTNPALAISAVALRAAEALALEWGYDVAPPAAPVAALVRPIFRSTDSAVPPAKTEVEVIERIVGPVRLKLKNGATGSYIVEMTLRFLPKALADLTPSIGGDPVLKVAADQSDPVARSAIRIFPRAEWEMLEKSWDPPGLREQKLDAIAHFSAPLTGGLRVFERQRSWALGRIGRAGKAWLFNRGLRDIYQAIVDGDGGPGPLARIKSGLAIASRSGEIRAFRYDLRIGIPDAGAKIALNGDHVVGTKTFTYARRGNPWRQLMEVALEQFPGLTGSTPHVLRLDLGYLARIGVPLFRITGQSDGIGAIGEQVTVLGYFLRLLLGQHIWSFRAPDKDVDPANDVIDFSPPATLQLPGGGSVTAQRIPIPMGSEKPNLGGGRVPGEVLITRYPHPGTIRRPVVMLHGYSAGGTTFAHHAVSPNFASYLWNTGRDIWVADMRTSPAHATATQAWSFDQIGKEDVKKVIETAAANSVDGKVDVIAHCMGAVVFSIAALEGRLNDLVDRVAFTQVGPLVVFTPANVFRAYAMRYLIDFLPDKYEFNPKNPTLADDLWDRVLSTLPYPVEEFDVENPVCPWKRTPWTRTRHRMDALYGRDFNVANMEPEMLRFIDEHFGALSLKTVATTLHFVRYALMTNHEGRNLLVSRRKFRENWVFPAFSVHGAENGLSHVSTVDRMQKILDDAGRVYVAPFINPGAGHQDALVGTKRHATFQKIQQFLDADIPSQPTDGNTKKTAYPPWIGPIITEERPDTPALVLRVGSLPSHRMADGVVMLRVQQSGNQILRPDNPALPWDLAYIIDHMVVHRSAALENGGWDAFEAPLPTIMPGHDPAHPGNALLVLIVYDEPSELFIPARGLFRAVASERQVFWFDPIGHRDEKPDNSFLFESFEQMAEATFRALVTPRLHSMSDDKAETRQGRLAYRGLAKLKSVTFEPDPQPVASGGSSMMMNFELPAGQGTLERLIDMDRDLLNGVVPYDAPTNPPSAPIEAGTSFSLASCQYPAGFFDGPVAGRSYVRIAEHLQGTVGIKPRFMLFVGDQVYVDPTAGLYDPASEDDRYRLPYEAWLRQRDVRNALRQIPSFMLLDDHEIVDNWEPLSDPDDETNQETKKRGLEAFQKYQRGIRPGLEAFDFDGFHFFMLDTRTERTHRKVDNLANAHLFASDPAQPNNTMERLKDWLSTAPGPKFVVTPLMLLPRHRRAVQRDRRLDPGNLSSLHSDGWDGYPNSLREVLTHIATNQIHNVVFLSGDEHRGCIATIDLLDAANTPVTRIHSIHTAGMYAPYPFANSIDEEIVDSETIDIATASGSFKCVVNATRPPPGDGATFFFVRKVGADWKLDCEFADGWSRTLTL</sequence>
<dbReference type="SUPFAM" id="SSF53474">
    <property type="entry name" value="alpha/beta-Hydrolases"/>
    <property type="match status" value="1"/>
</dbReference>
<keyword evidence="3" id="KW-0153">Cholesterol metabolism</keyword>
<dbReference type="InterPro" id="IPR007867">
    <property type="entry name" value="GMC_OxRtase_C"/>
</dbReference>